<name>A0A822XEK7_NELNU</name>
<feature type="region of interest" description="Disordered" evidence="1">
    <location>
        <begin position="93"/>
        <end position="121"/>
    </location>
</feature>
<gene>
    <name evidence="2" type="ORF">HUJ06_020223</name>
</gene>
<protein>
    <submittedName>
        <fullName evidence="2">Uncharacterized protein</fullName>
    </submittedName>
</protein>
<keyword evidence="3" id="KW-1185">Reference proteome</keyword>
<accession>A0A822XEK7</accession>
<feature type="compositionally biased region" description="Low complexity" evidence="1">
    <location>
        <begin position="96"/>
        <end position="111"/>
    </location>
</feature>
<dbReference type="Proteomes" id="UP000607653">
    <property type="component" value="Unassembled WGS sequence"/>
</dbReference>
<proteinExistence type="predicted"/>
<dbReference type="AlphaFoldDB" id="A0A822XEK7"/>
<evidence type="ECO:0000256" key="1">
    <source>
        <dbReference type="SAM" id="MobiDB-lite"/>
    </source>
</evidence>
<comment type="caution">
    <text evidence="2">The sequence shown here is derived from an EMBL/GenBank/DDBJ whole genome shotgun (WGS) entry which is preliminary data.</text>
</comment>
<evidence type="ECO:0000313" key="2">
    <source>
        <dbReference type="EMBL" id="DAD18760.1"/>
    </source>
</evidence>
<organism evidence="2 3">
    <name type="scientific">Nelumbo nucifera</name>
    <name type="common">Sacred lotus</name>
    <dbReference type="NCBI Taxonomy" id="4432"/>
    <lineage>
        <taxon>Eukaryota</taxon>
        <taxon>Viridiplantae</taxon>
        <taxon>Streptophyta</taxon>
        <taxon>Embryophyta</taxon>
        <taxon>Tracheophyta</taxon>
        <taxon>Spermatophyta</taxon>
        <taxon>Magnoliopsida</taxon>
        <taxon>Proteales</taxon>
        <taxon>Nelumbonaceae</taxon>
        <taxon>Nelumbo</taxon>
    </lineage>
</organism>
<sequence>MGTWHDQSVLVPATTAVADGQPRQKGLRPAIIFLRRSTTAVAASLFLSEEDNEQIITAVAASLFSSMVNFAPADRFLSRQLLLSLTVNHSRRGYALPSSSSNDQSLLSPPLCSRRRKMVNR</sequence>
<reference evidence="2 3" key="1">
    <citation type="journal article" date="2020" name="Mol. Biol. Evol.">
        <title>Distinct Expression and Methylation Patterns for Genes with Different Fates following a Single Whole-Genome Duplication in Flowering Plants.</title>
        <authorList>
            <person name="Shi T."/>
            <person name="Rahmani R.S."/>
            <person name="Gugger P.F."/>
            <person name="Wang M."/>
            <person name="Li H."/>
            <person name="Zhang Y."/>
            <person name="Li Z."/>
            <person name="Wang Q."/>
            <person name="Van de Peer Y."/>
            <person name="Marchal K."/>
            <person name="Chen J."/>
        </authorList>
    </citation>
    <scope>NUCLEOTIDE SEQUENCE [LARGE SCALE GENOMIC DNA]</scope>
    <source>
        <tissue evidence="2">Leaf</tissue>
    </source>
</reference>
<dbReference type="EMBL" id="DUZY01000001">
    <property type="protein sequence ID" value="DAD18760.1"/>
    <property type="molecule type" value="Genomic_DNA"/>
</dbReference>
<evidence type="ECO:0000313" key="3">
    <source>
        <dbReference type="Proteomes" id="UP000607653"/>
    </source>
</evidence>